<keyword evidence="2" id="KW-0812">Transmembrane</keyword>
<keyword evidence="2" id="KW-0472">Membrane</keyword>
<organism evidence="3 4">
    <name type="scientific">candidate division WWE3 bacterium GW2011_GWB1_44_4</name>
    <dbReference type="NCBI Taxonomy" id="1619116"/>
    <lineage>
        <taxon>Bacteria</taxon>
        <taxon>Katanobacteria</taxon>
    </lineage>
</organism>
<protein>
    <submittedName>
        <fullName evidence="3">Uncharacterized protein</fullName>
    </submittedName>
</protein>
<dbReference type="Proteomes" id="UP000034783">
    <property type="component" value="Unassembled WGS sequence"/>
</dbReference>
<feature type="transmembrane region" description="Helical" evidence="2">
    <location>
        <begin position="15"/>
        <end position="36"/>
    </location>
</feature>
<reference evidence="3 4" key="1">
    <citation type="journal article" date="2015" name="Nature">
        <title>rRNA introns, odd ribosomes, and small enigmatic genomes across a large radiation of phyla.</title>
        <authorList>
            <person name="Brown C.T."/>
            <person name="Hug L.A."/>
            <person name="Thomas B.C."/>
            <person name="Sharon I."/>
            <person name="Castelle C.J."/>
            <person name="Singh A."/>
            <person name="Wilkins M.J."/>
            <person name="Williams K.H."/>
            <person name="Banfield J.F."/>
        </authorList>
    </citation>
    <scope>NUCLEOTIDE SEQUENCE [LARGE SCALE GENOMIC DNA]</scope>
</reference>
<dbReference type="EMBL" id="LCJD01000013">
    <property type="protein sequence ID" value="KKT69758.1"/>
    <property type="molecule type" value="Genomic_DNA"/>
</dbReference>
<proteinExistence type="predicted"/>
<evidence type="ECO:0000256" key="2">
    <source>
        <dbReference type="SAM" id="Phobius"/>
    </source>
</evidence>
<accession>A0A0G1JEI7</accession>
<keyword evidence="2" id="KW-1133">Transmembrane helix</keyword>
<sequence length="287" mass="31665">METSTSSPKASPPPIWIMILTASSLIVAIGALYYVLVVRSAPQAPPITEPKASNIQVDDAEEPTNGEPEPQSDQKSVITPLDSEWVLYKNTKFGYAMEFPKNAVSFAGDCEYSTKNGDHSYRPVFKSVPLQILEADESAYVTAQYYYKLTGETVDAGRHYYTACDKTNIDITTVTTADKTSYMSPLLVIFANVVDGDAGLEKFIQDNYGTDCKLGSKTDMGNYTAVAIAGISTDETKNCFVNYMYTIRYNPQTNVVAAWNLGQACNFPYPTQDKCQDQTMADSFKFD</sequence>
<evidence type="ECO:0000313" key="4">
    <source>
        <dbReference type="Proteomes" id="UP000034783"/>
    </source>
</evidence>
<evidence type="ECO:0000256" key="1">
    <source>
        <dbReference type="SAM" id="MobiDB-lite"/>
    </source>
</evidence>
<name>A0A0G1JEI7_UNCKA</name>
<gene>
    <name evidence="3" type="ORF">UW65_C0013G0008</name>
</gene>
<dbReference type="AlphaFoldDB" id="A0A0G1JEI7"/>
<comment type="caution">
    <text evidence="3">The sequence shown here is derived from an EMBL/GenBank/DDBJ whole genome shotgun (WGS) entry which is preliminary data.</text>
</comment>
<feature type="region of interest" description="Disordered" evidence="1">
    <location>
        <begin position="47"/>
        <end position="76"/>
    </location>
</feature>
<evidence type="ECO:0000313" key="3">
    <source>
        <dbReference type="EMBL" id="KKT69758.1"/>
    </source>
</evidence>